<evidence type="ECO:0000313" key="1">
    <source>
        <dbReference type="EMBL" id="QOI50422.1"/>
    </source>
</evidence>
<evidence type="ECO:0000313" key="2">
    <source>
        <dbReference type="Proteomes" id="UP000663255"/>
    </source>
</evidence>
<dbReference type="EMBL" id="CP043893">
    <property type="protein sequence ID" value="QOI50422.1"/>
    <property type="molecule type" value="Genomic_DNA"/>
</dbReference>
<proteinExistence type="predicted"/>
<name>A0AAQ0B2R6_LEPIR</name>
<reference evidence="1" key="1">
    <citation type="submission" date="2019-09" db="EMBL/GenBank/DDBJ databases">
        <title>Comparative Genomics of Leptospira interrogans Reveals Genome Plasticity - A Common Adaptive Strategy for Survival in Various Hosts.</title>
        <authorList>
            <person name="Ramli S.R."/>
            <person name="Bunk B."/>
            <person name="Goris M."/>
            <person name="Bhuju S."/>
            <person name="Jarek M."/>
            <person name="Sproer C."/>
            <person name="Mustakim S."/>
            <person name="Strommenger B."/>
            <person name="Pessler F."/>
        </authorList>
    </citation>
    <scope>NUCLEOTIDE SEQUENCE</scope>
    <source>
        <strain evidence="1">1489</strain>
    </source>
</reference>
<protein>
    <submittedName>
        <fullName evidence="1">Uncharacterized protein</fullName>
    </submittedName>
</protein>
<sequence>MVKNIYKIMYYISLLYILSCNFNTKDPLGLDDYFERCGISLTIFLDNCVNENSKKSKSINPDLCPFILDDVGKHCM</sequence>
<gene>
    <name evidence="1" type="ORF">Lepto1489_08185</name>
</gene>
<accession>A0AAQ0B2R6</accession>
<organism evidence="1 2">
    <name type="scientific">Leptospira interrogans serovar Bataviae</name>
    <dbReference type="NCBI Taxonomy" id="312175"/>
    <lineage>
        <taxon>Bacteria</taxon>
        <taxon>Pseudomonadati</taxon>
        <taxon>Spirochaetota</taxon>
        <taxon>Spirochaetia</taxon>
        <taxon>Leptospirales</taxon>
        <taxon>Leptospiraceae</taxon>
        <taxon>Leptospira</taxon>
    </lineage>
</organism>
<dbReference type="AlphaFoldDB" id="A0AAQ0B2R6"/>
<dbReference type="Proteomes" id="UP000663255">
    <property type="component" value="Chromosome 1"/>
</dbReference>